<evidence type="ECO:0000256" key="1">
    <source>
        <dbReference type="ARBA" id="ARBA00022729"/>
    </source>
</evidence>
<reference evidence="6" key="3">
    <citation type="submission" date="2025-04" db="UniProtKB">
        <authorList>
            <consortium name="RefSeq"/>
        </authorList>
    </citation>
    <scope>IDENTIFICATION</scope>
    <source>
        <strain evidence="6">CBS 781.70</strain>
    </source>
</reference>
<dbReference type="AlphaFoldDB" id="A0A6G1FSK6"/>
<dbReference type="Gene3D" id="3.40.50.1820">
    <property type="entry name" value="alpha/beta hydrolase"/>
    <property type="match status" value="1"/>
</dbReference>
<dbReference type="CDD" id="cd00519">
    <property type="entry name" value="Lipase_3"/>
    <property type="match status" value="1"/>
</dbReference>
<keyword evidence="1" id="KW-0732">Signal</keyword>
<evidence type="ECO:0000313" key="5">
    <source>
        <dbReference type="Proteomes" id="UP000504638"/>
    </source>
</evidence>
<dbReference type="PANTHER" id="PTHR46640:SF1">
    <property type="entry name" value="FUNGAL LIPASE-LIKE DOMAIN-CONTAINING PROTEIN-RELATED"/>
    <property type="match status" value="1"/>
</dbReference>
<evidence type="ECO:0000313" key="4">
    <source>
        <dbReference type="EMBL" id="KAF1808669.1"/>
    </source>
</evidence>
<organism evidence="4">
    <name type="scientific">Eremomyces bilateralis CBS 781.70</name>
    <dbReference type="NCBI Taxonomy" id="1392243"/>
    <lineage>
        <taxon>Eukaryota</taxon>
        <taxon>Fungi</taxon>
        <taxon>Dikarya</taxon>
        <taxon>Ascomycota</taxon>
        <taxon>Pezizomycotina</taxon>
        <taxon>Dothideomycetes</taxon>
        <taxon>Dothideomycetes incertae sedis</taxon>
        <taxon>Eremomycetales</taxon>
        <taxon>Eremomycetaceae</taxon>
        <taxon>Eremomyces</taxon>
    </lineage>
</organism>
<name>A0A6G1FSK6_9PEZI</name>
<evidence type="ECO:0000259" key="3">
    <source>
        <dbReference type="Pfam" id="PF01764"/>
    </source>
</evidence>
<dbReference type="InterPro" id="IPR002921">
    <property type="entry name" value="Fungal_lipase-type"/>
</dbReference>
<evidence type="ECO:0000313" key="6">
    <source>
        <dbReference type="RefSeq" id="XP_033530300.1"/>
    </source>
</evidence>
<dbReference type="EMBL" id="ML975180">
    <property type="protein sequence ID" value="KAF1808669.1"/>
    <property type="molecule type" value="Genomic_DNA"/>
</dbReference>
<dbReference type="Proteomes" id="UP000504638">
    <property type="component" value="Unplaced"/>
</dbReference>
<dbReference type="RefSeq" id="XP_033530300.1">
    <property type="nucleotide sequence ID" value="XM_033680848.1"/>
</dbReference>
<proteinExistence type="predicted"/>
<dbReference type="SUPFAM" id="SSF53474">
    <property type="entry name" value="alpha/beta-Hydrolases"/>
    <property type="match status" value="1"/>
</dbReference>
<keyword evidence="5" id="KW-1185">Reference proteome</keyword>
<dbReference type="GeneID" id="54421418"/>
<protein>
    <submittedName>
        <fullName evidence="4 6">Alpha/beta-hydrolase</fullName>
    </submittedName>
</protein>
<sequence length="314" mass="34350">MPSDQATLSIFGVFQWIRKCLDIERGVIPLHERQGIIRNQPVSEELLNTFMLMSQFSAAVYCRSNNDSPGTSLSCSAGNCPLVEAGDTQTVAEFQDTAATDTTGYVAISRKYSMIVVGFRGSRSMRNYIADLTFEGESVNLAGCKNCKGHKGFWNSWQEAKEQVVRAVRQVSAENPGYQIVFTGHSLGAAVATLAAADMRTMGLDISLYTFGAPRVGDSSLSTFISNQPGGNYRLTHGSDLIPQLPPLLFGYRHISPEYFISSGQNIVPTPKDITIYSGDWNLSGNTGKLPGNVVAHQWYFNRIASCASGFEWK</sequence>
<keyword evidence="2 4" id="KW-0378">Hydrolase</keyword>
<dbReference type="Pfam" id="PF01764">
    <property type="entry name" value="Lipase_3"/>
    <property type="match status" value="1"/>
</dbReference>
<reference evidence="4 6" key="1">
    <citation type="submission" date="2020-01" db="EMBL/GenBank/DDBJ databases">
        <authorList>
            <consortium name="DOE Joint Genome Institute"/>
            <person name="Haridas S."/>
            <person name="Albert R."/>
            <person name="Binder M."/>
            <person name="Bloem J."/>
            <person name="Labutti K."/>
            <person name="Salamov A."/>
            <person name="Andreopoulos B."/>
            <person name="Baker S.E."/>
            <person name="Barry K."/>
            <person name="Bills G."/>
            <person name="Bluhm B.H."/>
            <person name="Cannon C."/>
            <person name="Castanera R."/>
            <person name="Culley D.E."/>
            <person name="Daum C."/>
            <person name="Ezra D."/>
            <person name="Gonzalez J.B."/>
            <person name="Henrissat B."/>
            <person name="Kuo A."/>
            <person name="Liang C."/>
            <person name="Lipzen A."/>
            <person name="Lutzoni F."/>
            <person name="Magnuson J."/>
            <person name="Mondo S."/>
            <person name="Nolan M."/>
            <person name="Ohm R."/>
            <person name="Pangilinan J."/>
            <person name="Park H.-J."/>
            <person name="Ramirez L."/>
            <person name="Alfaro M."/>
            <person name="Sun H."/>
            <person name="Tritt A."/>
            <person name="Yoshinaga Y."/>
            <person name="Zwiers L.-H."/>
            <person name="Turgeon B.G."/>
            <person name="Goodwin S.B."/>
            <person name="Spatafora J.W."/>
            <person name="Crous P.W."/>
            <person name="Grigoriev I.V."/>
        </authorList>
    </citation>
    <scope>NUCLEOTIDE SEQUENCE</scope>
    <source>
        <strain evidence="4 6">CBS 781.70</strain>
    </source>
</reference>
<dbReference type="InterPro" id="IPR051299">
    <property type="entry name" value="AB_hydrolase_lip/est"/>
</dbReference>
<dbReference type="PANTHER" id="PTHR46640">
    <property type="entry name" value="TRIACYLGLYCEROL LIPASE, PUTATIVE (AFU_ORTHOLOGUE AFUA_6G06510)-RELATED"/>
    <property type="match status" value="1"/>
</dbReference>
<dbReference type="InterPro" id="IPR029058">
    <property type="entry name" value="AB_hydrolase_fold"/>
</dbReference>
<accession>A0A6G1FSK6</accession>
<feature type="domain" description="Fungal lipase-type" evidence="3">
    <location>
        <begin position="116"/>
        <end position="248"/>
    </location>
</feature>
<dbReference type="GO" id="GO:0016787">
    <property type="term" value="F:hydrolase activity"/>
    <property type="evidence" value="ECO:0007669"/>
    <property type="project" value="UniProtKB-KW"/>
</dbReference>
<dbReference type="GO" id="GO:0006629">
    <property type="term" value="P:lipid metabolic process"/>
    <property type="evidence" value="ECO:0007669"/>
    <property type="project" value="InterPro"/>
</dbReference>
<evidence type="ECO:0000256" key="2">
    <source>
        <dbReference type="ARBA" id="ARBA00022801"/>
    </source>
</evidence>
<dbReference type="OrthoDB" id="426718at2759"/>
<reference evidence="6" key="2">
    <citation type="submission" date="2020-04" db="EMBL/GenBank/DDBJ databases">
        <authorList>
            <consortium name="NCBI Genome Project"/>
        </authorList>
    </citation>
    <scope>NUCLEOTIDE SEQUENCE</scope>
    <source>
        <strain evidence="6">CBS 781.70</strain>
    </source>
</reference>
<gene>
    <name evidence="4 6" type="ORF">P152DRAFT_468828</name>
</gene>